<dbReference type="Proteomes" id="UP000215005">
    <property type="component" value="Chromosome"/>
</dbReference>
<keyword evidence="3" id="KW-1185">Reference proteome</keyword>
<name>A0A223S752_9ACTN</name>
<reference evidence="2 3" key="1">
    <citation type="submission" date="2017-08" db="EMBL/GenBank/DDBJ databases">
        <title>The complete genome sequence of Nocardiopsis gilva YIM 90087.</title>
        <authorList>
            <person name="Yin M."/>
            <person name="Tang S."/>
        </authorList>
    </citation>
    <scope>NUCLEOTIDE SEQUENCE [LARGE SCALE GENOMIC DNA]</scope>
    <source>
        <strain evidence="2 3">YIM 90087</strain>
    </source>
</reference>
<dbReference type="AlphaFoldDB" id="A0A223S752"/>
<sequence length="90" mass="9928">MVTVEKGSPMLPASGSSRTSMNCPRCWNDFIPDDDIGYYANCPFCKGIVELAESPLFQPPHIDQKNCSNCGAMIETWRKTCPTCGADTNY</sequence>
<protein>
    <recommendedName>
        <fullName evidence="4">DZANK-type domain-containing protein</fullName>
    </recommendedName>
</protein>
<proteinExistence type="predicted"/>
<dbReference type="EMBL" id="CP022753">
    <property type="protein sequence ID" value="ASU83941.1"/>
    <property type="molecule type" value="Genomic_DNA"/>
</dbReference>
<organism evidence="2 3">
    <name type="scientific">Nocardiopsis gilva YIM 90087</name>
    <dbReference type="NCBI Taxonomy" id="1235441"/>
    <lineage>
        <taxon>Bacteria</taxon>
        <taxon>Bacillati</taxon>
        <taxon>Actinomycetota</taxon>
        <taxon>Actinomycetes</taxon>
        <taxon>Streptosporangiales</taxon>
        <taxon>Nocardiopsidaceae</taxon>
        <taxon>Nocardiopsis</taxon>
    </lineage>
</organism>
<evidence type="ECO:0000256" key="1">
    <source>
        <dbReference type="SAM" id="MobiDB-lite"/>
    </source>
</evidence>
<evidence type="ECO:0000313" key="2">
    <source>
        <dbReference type="EMBL" id="ASU83941.1"/>
    </source>
</evidence>
<evidence type="ECO:0000313" key="3">
    <source>
        <dbReference type="Proteomes" id="UP000215005"/>
    </source>
</evidence>
<gene>
    <name evidence="2" type="ORF">CDO52_15160</name>
</gene>
<evidence type="ECO:0008006" key="4">
    <source>
        <dbReference type="Google" id="ProtNLM"/>
    </source>
</evidence>
<feature type="region of interest" description="Disordered" evidence="1">
    <location>
        <begin position="1"/>
        <end position="20"/>
    </location>
</feature>
<accession>A0A223S752</accession>
<dbReference type="OrthoDB" id="5417595at2"/>
<dbReference type="RefSeq" id="WP_017619027.1">
    <property type="nucleotide sequence ID" value="NZ_CP022753.1"/>
</dbReference>
<dbReference type="KEGG" id="ngv:CDO52_15160"/>